<dbReference type="GO" id="GO:0006002">
    <property type="term" value="P:fructose 6-phosphate metabolic process"/>
    <property type="evidence" value="ECO:0007669"/>
    <property type="project" value="TreeGrafter"/>
</dbReference>
<dbReference type="HAMAP" id="MF_00164">
    <property type="entry name" value="GlmS"/>
    <property type="match status" value="1"/>
</dbReference>
<comment type="function">
    <text evidence="10">Catalyzes the first step in hexosamine metabolism, converting fructose-6P into glucosamine-6P using glutamine as a nitrogen source.</text>
</comment>
<evidence type="ECO:0000256" key="7">
    <source>
        <dbReference type="ARBA" id="ARBA00022679"/>
    </source>
</evidence>
<keyword evidence="5 10" id="KW-0963">Cytoplasm</keyword>
<gene>
    <name evidence="10 13" type="primary">glmS</name>
    <name evidence="13" type="ORF">IAA89_00780</name>
</gene>
<dbReference type="GO" id="GO:0005829">
    <property type="term" value="C:cytosol"/>
    <property type="evidence" value="ECO:0007669"/>
    <property type="project" value="TreeGrafter"/>
</dbReference>
<dbReference type="CDD" id="cd05008">
    <property type="entry name" value="SIS_GlmS_GlmD_1"/>
    <property type="match status" value="1"/>
</dbReference>
<dbReference type="InterPro" id="IPR017932">
    <property type="entry name" value="GATase_2_dom"/>
</dbReference>
<name>A0A9D9E775_9LACO</name>
<dbReference type="InterPro" id="IPR035466">
    <property type="entry name" value="GlmS/AgaS_SIS"/>
</dbReference>
<evidence type="ECO:0000256" key="4">
    <source>
        <dbReference type="ARBA" id="ARBA00016090"/>
    </source>
</evidence>
<comment type="caution">
    <text evidence="13">The sequence shown here is derived from an EMBL/GenBank/DDBJ whole genome shotgun (WGS) entry which is preliminary data.</text>
</comment>
<dbReference type="PANTHER" id="PTHR10937:SF0">
    <property type="entry name" value="GLUTAMINE--FRUCTOSE-6-PHOSPHATE TRANSAMINASE (ISOMERIZING)"/>
    <property type="match status" value="1"/>
</dbReference>
<dbReference type="SUPFAM" id="SSF56235">
    <property type="entry name" value="N-terminal nucleophile aminohydrolases (Ntn hydrolases)"/>
    <property type="match status" value="1"/>
</dbReference>
<evidence type="ECO:0000256" key="2">
    <source>
        <dbReference type="ARBA" id="ARBA00004496"/>
    </source>
</evidence>
<dbReference type="InterPro" id="IPR035490">
    <property type="entry name" value="GlmS/FrlB_SIS"/>
</dbReference>
<evidence type="ECO:0000256" key="6">
    <source>
        <dbReference type="ARBA" id="ARBA00022576"/>
    </source>
</evidence>
<dbReference type="PROSITE" id="PS51278">
    <property type="entry name" value="GATASE_TYPE_2"/>
    <property type="match status" value="1"/>
</dbReference>
<keyword evidence="6 10" id="KW-0032">Aminotransferase</keyword>
<accession>A0A9D9E775</accession>
<dbReference type="GO" id="GO:0004360">
    <property type="term" value="F:glutamine-fructose-6-phosphate transaminase (isomerizing) activity"/>
    <property type="evidence" value="ECO:0007669"/>
    <property type="project" value="UniProtKB-UniRule"/>
</dbReference>
<comment type="catalytic activity">
    <reaction evidence="1 10">
        <text>D-fructose 6-phosphate + L-glutamine = D-glucosamine 6-phosphate + L-glutamate</text>
        <dbReference type="Rhea" id="RHEA:13237"/>
        <dbReference type="ChEBI" id="CHEBI:29985"/>
        <dbReference type="ChEBI" id="CHEBI:58359"/>
        <dbReference type="ChEBI" id="CHEBI:58725"/>
        <dbReference type="ChEBI" id="CHEBI:61527"/>
        <dbReference type="EC" id="2.6.1.16"/>
    </reaction>
</comment>
<dbReference type="CDD" id="cd05009">
    <property type="entry name" value="SIS_GlmS_GlmD_2"/>
    <property type="match status" value="1"/>
</dbReference>
<feature type="domain" description="Glutamine amidotransferase type-2" evidence="11">
    <location>
        <begin position="2"/>
        <end position="223"/>
    </location>
</feature>
<evidence type="ECO:0000313" key="14">
    <source>
        <dbReference type="Proteomes" id="UP000823614"/>
    </source>
</evidence>
<feature type="active site" description="For Fru-6P isomerization activity" evidence="10">
    <location>
        <position position="603"/>
    </location>
</feature>
<dbReference type="Gene3D" id="3.40.50.10490">
    <property type="entry name" value="Glucose-6-phosphate isomerase like protein, domain 1"/>
    <property type="match status" value="2"/>
</dbReference>
<keyword evidence="7 10" id="KW-0808">Transferase</keyword>
<proteinExistence type="inferred from homology"/>
<dbReference type="Pfam" id="PF13522">
    <property type="entry name" value="GATase_6"/>
    <property type="match status" value="1"/>
</dbReference>
<comment type="subcellular location">
    <subcellularLocation>
        <location evidence="2 10">Cytoplasm</location>
    </subcellularLocation>
</comment>
<dbReference type="InterPro" id="IPR029055">
    <property type="entry name" value="Ntn_hydrolases_N"/>
</dbReference>
<dbReference type="PANTHER" id="PTHR10937">
    <property type="entry name" value="GLUCOSAMINE--FRUCTOSE-6-PHOSPHATE AMINOTRANSFERASE, ISOMERIZING"/>
    <property type="match status" value="1"/>
</dbReference>
<dbReference type="InterPro" id="IPR001347">
    <property type="entry name" value="SIS_dom"/>
</dbReference>
<evidence type="ECO:0000256" key="1">
    <source>
        <dbReference type="ARBA" id="ARBA00001031"/>
    </source>
</evidence>
<feature type="initiator methionine" description="Removed" evidence="10">
    <location>
        <position position="1"/>
    </location>
</feature>
<evidence type="ECO:0000259" key="12">
    <source>
        <dbReference type="PROSITE" id="PS51464"/>
    </source>
</evidence>
<dbReference type="GO" id="GO:0006047">
    <property type="term" value="P:UDP-N-acetylglucosamine metabolic process"/>
    <property type="evidence" value="ECO:0007669"/>
    <property type="project" value="TreeGrafter"/>
</dbReference>
<dbReference type="NCBIfam" id="TIGR01135">
    <property type="entry name" value="glmS"/>
    <property type="match status" value="1"/>
</dbReference>
<dbReference type="GO" id="GO:0006487">
    <property type="term" value="P:protein N-linked glycosylation"/>
    <property type="evidence" value="ECO:0007669"/>
    <property type="project" value="TreeGrafter"/>
</dbReference>
<dbReference type="AlphaFoldDB" id="A0A9D9E775"/>
<dbReference type="FunFam" id="3.40.50.10490:FF:000001">
    <property type="entry name" value="Glutamine--fructose-6-phosphate aminotransferase [isomerizing]"/>
    <property type="match status" value="1"/>
</dbReference>
<sequence length="608" mass="67082">MCGIVGIVGSSDVVHVTELLLDGLQKLEYRGYDSAGIYVTNDQKQEHLIKVKGRVADLRNQVSDDVQGSIGIAHTRWATHGEPSINNAHPHVSENGRFYLVHNGVIENYQELKAKYLSNVNFKSDTDSEVAVQLVQYFVDKDNLTTLEALRKTVSLMPDSAYGFLLIDNEQPDKLYVAKRRSPLLIALGDNFNAVCSDALAMIAHTNKFVELHDGEVAVLTSNSVDIQDGNGNHIMRDPYTVDMDASEADKGAYEHYMLKEIDEQPIVIRRHLTDYFDENKEPALEQSLINEMAQADRIYIIAAGTSYHAGLVGKRIIEKLTNIPVEVNIASEFAYNYEIISEQPFFIFISQSGETADLREVLNRINKDGYSSLTITNVKNSTLSREATYTILLKAGPEIAVASTKAYTAQISIEAILAKALGMKLNNFTAQNFDLFGQLSVVANAMQALIDQKDKLRNIAEKYFVNATDAFYIGRGIDYAVSLEASLKLKEISYLHSEGIAAGELKHGPIALIEKGTPVVGILTQENVVALTRSNLAETQARGSKVLTIAMKKFAVTNDDIVIDDVDELLTPLLSVIPAQLISYYTSLAKGLDVDKPRNLAKSVTVQ</sequence>
<feature type="active site" description="Nucleophile; for GATase activity" evidence="10">
    <location>
        <position position="2"/>
    </location>
</feature>
<evidence type="ECO:0000256" key="3">
    <source>
        <dbReference type="ARBA" id="ARBA00012916"/>
    </source>
</evidence>
<dbReference type="Proteomes" id="UP000823614">
    <property type="component" value="Unassembled WGS sequence"/>
</dbReference>
<dbReference type="InterPro" id="IPR005855">
    <property type="entry name" value="GFAT"/>
</dbReference>
<dbReference type="InterPro" id="IPR047084">
    <property type="entry name" value="GFAT_N"/>
</dbReference>
<evidence type="ECO:0000256" key="5">
    <source>
        <dbReference type="ARBA" id="ARBA00022490"/>
    </source>
</evidence>
<dbReference type="CDD" id="cd00714">
    <property type="entry name" value="GFAT"/>
    <property type="match status" value="1"/>
</dbReference>
<dbReference type="FunFam" id="3.60.20.10:FF:000006">
    <property type="entry name" value="Glutamine--fructose-6-phosphate aminotransferase [isomerizing]"/>
    <property type="match status" value="1"/>
</dbReference>
<dbReference type="EC" id="2.6.1.16" evidence="3 10"/>
<dbReference type="GO" id="GO:0005975">
    <property type="term" value="P:carbohydrate metabolic process"/>
    <property type="evidence" value="ECO:0007669"/>
    <property type="project" value="UniProtKB-UniRule"/>
</dbReference>
<comment type="subunit">
    <text evidence="10">Homodimer.</text>
</comment>
<dbReference type="Gene3D" id="3.60.20.10">
    <property type="entry name" value="Glutamine Phosphoribosylpyrophosphate, subunit 1, domain 1"/>
    <property type="match status" value="1"/>
</dbReference>
<dbReference type="PROSITE" id="PS51464">
    <property type="entry name" value="SIS"/>
    <property type="match status" value="2"/>
</dbReference>
<dbReference type="EMBL" id="JADIMP010000015">
    <property type="protein sequence ID" value="MBO8440975.1"/>
    <property type="molecule type" value="Genomic_DNA"/>
</dbReference>
<evidence type="ECO:0000256" key="9">
    <source>
        <dbReference type="ARBA" id="ARBA00022962"/>
    </source>
</evidence>
<organism evidence="13 14">
    <name type="scientific">Candidatus Gallilactobacillus intestinavium</name>
    <dbReference type="NCBI Taxonomy" id="2840838"/>
    <lineage>
        <taxon>Bacteria</taxon>
        <taxon>Bacillati</taxon>
        <taxon>Bacillota</taxon>
        <taxon>Bacilli</taxon>
        <taxon>Lactobacillales</taxon>
        <taxon>Lactobacillaceae</taxon>
        <taxon>Lactobacillaceae incertae sedis</taxon>
        <taxon>Candidatus Gallilactobacillus</taxon>
    </lineage>
</organism>
<evidence type="ECO:0000313" key="13">
    <source>
        <dbReference type="EMBL" id="MBO8440975.1"/>
    </source>
</evidence>
<reference evidence="13" key="2">
    <citation type="journal article" date="2021" name="PeerJ">
        <title>Extensive microbial diversity within the chicken gut microbiome revealed by metagenomics and culture.</title>
        <authorList>
            <person name="Gilroy R."/>
            <person name="Ravi A."/>
            <person name="Getino M."/>
            <person name="Pursley I."/>
            <person name="Horton D.L."/>
            <person name="Alikhan N.F."/>
            <person name="Baker D."/>
            <person name="Gharbi K."/>
            <person name="Hall N."/>
            <person name="Watson M."/>
            <person name="Adriaenssens E.M."/>
            <person name="Foster-Nyarko E."/>
            <person name="Jarju S."/>
            <person name="Secka A."/>
            <person name="Antonio M."/>
            <person name="Oren A."/>
            <person name="Chaudhuri R.R."/>
            <person name="La Ragione R."/>
            <person name="Hildebrand F."/>
            <person name="Pallen M.J."/>
        </authorList>
    </citation>
    <scope>NUCLEOTIDE SEQUENCE</scope>
    <source>
        <strain evidence="13">C6-149</strain>
    </source>
</reference>
<protein>
    <recommendedName>
        <fullName evidence="4 10">Glutamine--fructose-6-phosphate aminotransferase [isomerizing]</fullName>
        <ecNumber evidence="3 10">2.6.1.16</ecNumber>
    </recommendedName>
    <alternativeName>
        <fullName evidence="10">D-fructose-6-phosphate amidotransferase</fullName>
    </alternativeName>
    <alternativeName>
        <fullName evidence="10">GFAT</fullName>
    </alternativeName>
    <alternativeName>
        <fullName evidence="10">Glucosamine-6-phosphate synthase</fullName>
    </alternativeName>
    <alternativeName>
        <fullName evidence="10">Hexosephosphate aminotransferase</fullName>
    </alternativeName>
    <alternativeName>
        <fullName evidence="10">L-glutamine--D-fructose-6-phosphate amidotransferase</fullName>
    </alternativeName>
</protein>
<evidence type="ECO:0000256" key="10">
    <source>
        <dbReference type="HAMAP-Rule" id="MF_00164"/>
    </source>
</evidence>
<keyword evidence="8" id="KW-0677">Repeat</keyword>
<dbReference type="InterPro" id="IPR046348">
    <property type="entry name" value="SIS_dom_sf"/>
</dbReference>
<dbReference type="SUPFAM" id="SSF53697">
    <property type="entry name" value="SIS domain"/>
    <property type="match status" value="1"/>
</dbReference>
<reference evidence="13" key="1">
    <citation type="submission" date="2020-10" db="EMBL/GenBank/DDBJ databases">
        <authorList>
            <person name="Gilroy R."/>
        </authorList>
    </citation>
    <scope>NUCLEOTIDE SEQUENCE</scope>
    <source>
        <strain evidence="13">C6-149</strain>
    </source>
</reference>
<evidence type="ECO:0000256" key="8">
    <source>
        <dbReference type="ARBA" id="ARBA00022737"/>
    </source>
</evidence>
<keyword evidence="9" id="KW-0315">Glutamine amidotransferase</keyword>
<dbReference type="Pfam" id="PF01380">
    <property type="entry name" value="SIS"/>
    <property type="match status" value="2"/>
</dbReference>
<dbReference type="NCBIfam" id="NF001484">
    <property type="entry name" value="PRK00331.1"/>
    <property type="match status" value="1"/>
</dbReference>
<dbReference type="GO" id="GO:0097367">
    <property type="term" value="F:carbohydrate derivative binding"/>
    <property type="evidence" value="ECO:0007669"/>
    <property type="project" value="InterPro"/>
</dbReference>
<feature type="domain" description="SIS" evidence="12">
    <location>
        <begin position="289"/>
        <end position="429"/>
    </location>
</feature>
<evidence type="ECO:0000259" key="11">
    <source>
        <dbReference type="PROSITE" id="PS51278"/>
    </source>
</evidence>
<feature type="domain" description="SIS" evidence="12">
    <location>
        <begin position="461"/>
        <end position="598"/>
    </location>
</feature>